<evidence type="ECO:0000313" key="1">
    <source>
        <dbReference type="EMBL" id="SBT47306.1"/>
    </source>
</evidence>
<dbReference type="Proteomes" id="UP000078555">
    <property type="component" value="Unassembled WGS sequence"/>
</dbReference>
<name>A0A1A8ZU01_PLAOA</name>
<organism evidence="1 3">
    <name type="scientific">Plasmodium ovale wallikeri</name>
    <dbReference type="NCBI Taxonomy" id="864142"/>
    <lineage>
        <taxon>Eukaryota</taxon>
        <taxon>Sar</taxon>
        <taxon>Alveolata</taxon>
        <taxon>Apicomplexa</taxon>
        <taxon>Aconoidasida</taxon>
        <taxon>Haemosporida</taxon>
        <taxon>Plasmodiidae</taxon>
        <taxon>Plasmodium</taxon>
        <taxon>Plasmodium (Plasmodium)</taxon>
    </lineage>
</organism>
<dbReference type="EMBL" id="FLRD01001153">
    <property type="protein sequence ID" value="SBT56656.1"/>
    <property type="molecule type" value="Genomic_DNA"/>
</dbReference>
<evidence type="ECO:0000313" key="4">
    <source>
        <dbReference type="Proteomes" id="UP000078555"/>
    </source>
</evidence>
<dbReference type="AlphaFoldDB" id="A0A1A8ZU01"/>
<reference evidence="1" key="2">
    <citation type="submission" date="2016-05" db="EMBL/GenBank/DDBJ databases">
        <authorList>
            <person name="Lavstsen T."/>
            <person name="Jespersen J.S."/>
        </authorList>
    </citation>
    <scope>NUCLEOTIDE SEQUENCE [LARGE SCALE GENOMIC DNA]</scope>
</reference>
<reference evidence="3 4" key="1">
    <citation type="submission" date="2016-05" db="EMBL/GenBank/DDBJ databases">
        <authorList>
            <person name="Naeem Raeece"/>
        </authorList>
    </citation>
    <scope>NUCLEOTIDE SEQUENCE [LARGE SCALE GENOMIC DNA]</scope>
</reference>
<dbReference type="Proteomes" id="UP000078550">
    <property type="component" value="Unassembled WGS sequence"/>
</dbReference>
<evidence type="ECO:0000313" key="3">
    <source>
        <dbReference type="Proteomes" id="UP000078550"/>
    </source>
</evidence>
<dbReference type="EMBL" id="FLRE01000187">
    <property type="protein sequence ID" value="SBT47306.1"/>
    <property type="molecule type" value="Genomic_DNA"/>
</dbReference>
<keyword evidence="4" id="KW-1185">Reference proteome</keyword>
<evidence type="ECO:0000313" key="2">
    <source>
        <dbReference type="EMBL" id="SBT56656.1"/>
    </source>
</evidence>
<accession>A0A1A8ZU01</accession>
<gene>
    <name evidence="2" type="ORF">POVWA1_077540</name>
    <name evidence="1" type="ORF">POVWA2_053810</name>
</gene>
<proteinExistence type="predicted"/>
<sequence length="128" mass="14967">MSEKPDDQIFDDLGKYELKKSQIYINSTENKDFLCVKILLHSSSSTDAVNICKRFVHFFTLLHSEYSDTETMGTSNKYPEFLNFWLIRPFIAKSISPTLKSNICQILKTHYYPFGTSNILDGKNKYYR</sequence>
<protein>
    <submittedName>
        <fullName evidence="1">PIR Superfamily Protein</fullName>
    </submittedName>
</protein>